<dbReference type="GO" id="GO:0015990">
    <property type="term" value="P:electron transport coupled proton transport"/>
    <property type="evidence" value="ECO:0007669"/>
    <property type="project" value="TreeGrafter"/>
</dbReference>
<dbReference type="InterPro" id="IPR001750">
    <property type="entry name" value="ND/Mrp_TM"/>
</dbReference>
<dbReference type="PANTHER" id="PTHR42829">
    <property type="entry name" value="NADH-UBIQUINONE OXIDOREDUCTASE CHAIN 5"/>
    <property type="match status" value="1"/>
</dbReference>
<dbReference type="Proteomes" id="UP001153199">
    <property type="component" value="Unassembled WGS sequence"/>
</dbReference>
<name>A0A9X4NZE0_9LACT</name>
<dbReference type="InterPro" id="IPR003945">
    <property type="entry name" value="NU5C-like"/>
</dbReference>
<dbReference type="Pfam" id="PF00361">
    <property type="entry name" value="Proton_antipo_M"/>
    <property type="match status" value="1"/>
</dbReference>
<evidence type="ECO:0000256" key="1">
    <source>
        <dbReference type="ARBA" id="ARBA00004651"/>
    </source>
</evidence>
<feature type="non-terminal residue" evidence="8">
    <location>
        <position position="69"/>
    </location>
</feature>
<evidence type="ECO:0000256" key="6">
    <source>
        <dbReference type="SAM" id="Phobius"/>
    </source>
</evidence>
<comment type="subcellular location">
    <subcellularLocation>
        <location evidence="1">Cell membrane</location>
        <topology evidence="1">Multi-pass membrane protein</topology>
    </subcellularLocation>
    <subcellularLocation>
        <location evidence="5">Membrane</location>
        <topology evidence="5">Multi-pass membrane protein</topology>
    </subcellularLocation>
</comment>
<dbReference type="PANTHER" id="PTHR42829:SF2">
    <property type="entry name" value="NADH-UBIQUINONE OXIDOREDUCTASE CHAIN 5"/>
    <property type="match status" value="1"/>
</dbReference>
<protein>
    <submittedName>
        <fullName evidence="8">NAD(P)H-quinone oxidoreductase subunit F</fullName>
    </submittedName>
</protein>
<dbReference type="RefSeq" id="WP_279369283.1">
    <property type="nucleotide sequence ID" value="NZ_JAMWFV010000351.1"/>
</dbReference>
<dbReference type="AlphaFoldDB" id="A0A9X4NZE0"/>
<feature type="transmembrane region" description="Helical" evidence="6">
    <location>
        <begin position="41"/>
        <end position="62"/>
    </location>
</feature>
<proteinExistence type="predicted"/>
<comment type="caution">
    <text evidence="8">The sequence shown here is derived from an EMBL/GenBank/DDBJ whole genome shotgun (WGS) entry which is preliminary data.</text>
</comment>
<dbReference type="GO" id="GO:0042773">
    <property type="term" value="P:ATP synthesis coupled electron transport"/>
    <property type="evidence" value="ECO:0007669"/>
    <property type="project" value="InterPro"/>
</dbReference>
<evidence type="ECO:0000256" key="5">
    <source>
        <dbReference type="RuleBase" id="RU000320"/>
    </source>
</evidence>
<evidence type="ECO:0000259" key="7">
    <source>
        <dbReference type="Pfam" id="PF00361"/>
    </source>
</evidence>
<keyword evidence="9" id="KW-1185">Reference proteome</keyword>
<evidence type="ECO:0000256" key="4">
    <source>
        <dbReference type="ARBA" id="ARBA00023136"/>
    </source>
</evidence>
<dbReference type="GO" id="GO:0008137">
    <property type="term" value="F:NADH dehydrogenase (ubiquinone) activity"/>
    <property type="evidence" value="ECO:0007669"/>
    <property type="project" value="InterPro"/>
</dbReference>
<organism evidence="8 9">
    <name type="scientific">Lactococcus formosensis</name>
    <dbReference type="NCBI Taxonomy" id="1281486"/>
    <lineage>
        <taxon>Bacteria</taxon>
        <taxon>Bacillati</taxon>
        <taxon>Bacillota</taxon>
        <taxon>Bacilli</taxon>
        <taxon>Lactobacillales</taxon>
        <taxon>Streptococcaceae</taxon>
        <taxon>Lactococcus</taxon>
    </lineage>
</organism>
<keyword evidence="3 6" id="KW-1133">Transmembrane helix</keyword>
<feature type="non-terminal residue" evidence="8">
    <location>
        <position position="1"/>
    </location>
</feature>
<sequence length="69" mass="7336">MAHAFFKALLFLAAGIVIHALAGEQEMSRMGGLRRYLPNTYRAFVIGALALAGIPPLAGFFAKDSILAS</sequence>
<dbReference type="GO" id="GO:0005886">
    <property type="term" value="C:plasma membrane"/>
    <property type="evidence" value="ECO:0007669"/>
    <property type="project" value="UniProtKB-SubCell"/>
</dbReference>
<feature type="domain" description="NADH:quinone oxidoreductase/Mrp antiporter transmembrane" evidence="7">
    <location>
        <begin position="1"/>
        <end position="68"/>
    </location>
</feature>
<accession>A0A9X4NZE0</accession>
<dbReference type="EMBL" id="JAMWFV010000351">
    <property type="protein sequence ID" value="MDG6146509.1"/>
    <property type="molecule type" value="Genomic_DNA"/>
</dbReference>
<keyword evidence="2 5" id="KW-0812">Transmembrane</keyword>
<dbReference type="GO" id="GO:0003954">
    <property type="term" value="F:NADH dehydrogenase activity"/>
    <property type="evidence" value="ECO:0007669"/>
    <property type="project" value="TreeGrafter"/>
</dbReference>
<evidence type="ECO:0000313" key="9">
    <source>
        <dbReference type="Proteomes" id="UP001153199"/>
    </source>
</evidence>
<evidence type="ECO:0000256" key="2">
    <source>
        <dbReference type="ARBA" id="ARBA00022692"/>
    </source>
</evidence>
<evidence type="ECO:0000313" key="8">
    <source>
        <dbReference type="EMBL" id="MDG6146509.1"/>
    </source>
</evidence>
<keyword evidence="4 6" id="KW-0472">Membrane</keyword>
<reference evidence="8" key="1">
    <citation type="submission" date="2022-06" db="EMBL/GenBank/DDBJ databases">
        <title>Lactococcus from bovine mastitis in China.</title>
        <authorList>
            <person name="Lin Y."/>
            <person name="Han B."/>
        </authorList>
    </citation>
    <scope>NUCLEOTIDE SEQUENCE</scope>
    <source>
        <strain evidence="8">Ningxia-I-26</strain>
    </source>
</reference>
<evidence type="ECO:0000256" key="3">
    <source>
        <dbReference type="ARBA" id="ARBA00022989"/>
    </source>
</evidence>
<gene>
    <name evidence="8" type="ORF">NF717_12770</name>
</gene>